<gene>
    <name evidence="1" type="ORF">DERF_011900</name>
</gene>
<comment type="caution">
    <text evidence="1">The sequence shown here is derived from an EMBL/GenBank/DDBJ whole genome shotgun (WGS) entry which is preliminary data.</text>
</comment>
<evidence type="ECO:0000313" key="2">
    <source>
        <dbReference type="Proteomes" id="UP000790347"/>
    </source>
</evidence>
<dbReference type="Proteomes" id="UP000790347">
    <property type="component" value="Unassembled WGS sequence"/>
</dbReference>
<name>A0A922HRJ1_DERFA</name>
<proteinExistence type="predicted"/>
<dbReference type="EMBL" id="ASGP02000006">
    <property type="protein sequence ID" value="KAH9501029.1"/>
    <property type="molecule type" value="Genomic_DNA"/>
</dbReference>
<evidence type="ECO:0000313" key="1">
    <source>
        <dbReference type="EMBL" id="KAH9501029.1"/>
    </source>
</evidence>
<organism evidence="1 2">
    <name type="scientific">Dermatophagoides farinae</name>
    <name type="common">American house dust mite</name>
    <dbReference type="NCBI Taxonomy" id="6954"/>
    <lineage>
        <taxon>Eukaryota</taxon>
        <taxon>Metazoa</taxon>
        <taxon>Ecdysozoa</taxon>
        <taxon>Arthropoda</taxon>
        <taxon>Chelicerata</taxon>
        <taxon>Arachnida</taxon>
        <taxon>Acari</taxon>
        <taxon>Acariformes</taxon>
        <taxon>Sarcoptiformes</taxon>
        <taxon>Astigmata</taxon>
        <taxon>Psoroptidia</taxon>
        <taxon>Analgoidea</taxon>
        <taxon>Pyroglyphidae</taxon>
        <taxon>Dermatophagoidinae</taxon>
        <taxon>Dermatophagoides</taxon>
    </lineage>
</organism>
<protein>
    <submittedName>
        <fullName evidence="1">Uncharacterized protein</fullName>
    </submittedName>
</protein>
<sequence>MSIDMKVMEKAKLLTDIEYWSTHCNIIRNVQANNRITVSRKKIQKRYRLFDGRYKACLVASGFQQQYNNNVIYIDTFGRPLGSSNHVDVPVDIRLSENHVIERTEMGWQRKFAICKKKCPKRMQKMRCLNEDLRKHFILIQDKSKREAWPTGQIQELSFGRDGFARSASIGFQRSSLWCPISGSIQRIQRAGVLFRGFTTF</sequence>
<reference evidence="1" key="2">
    <citation type="journal article" date="2022" name="Res Sq">
        <title>Comparative Genomics Reveals Insights into the Divergent Evolution of Astigmatic Mites and Household Pest Adaptations.</title>
        <authorList>
            <person name="Xiong Q."/>
            <person name="Wan A.T.-Y."/>
            <person name="Liu X.-Y."/>
            <person name="Fung C.S.-H."/>
            <person name="Xiao X."/>
            <person name="Malainual N."/>
            <person name="Hou J."/>
            <person name="Wang L."/>
            <person name="Wang M."/>
            <person name="Yang K."/>
            <person name="Cui Y."/>
            <person name="Leung E."/>
            <person name="Nong W."/>
            <person name="Shin S.-K."/>
            <person name="Au S."/>
            <person name="Jeong K.Y."/>
            <person name="Chew F.T."/>
            <person name="Hui J."/>
            <person name="Leung T.F."/>
            <person name="Tungtrongchitr A."/>
            <person name="Zhong N."/>
            <person name="Liu Z."/>
            <person name="Tsui S."/>
        </authorList>
    </citation>
    <scope>NUCLEOTIDE SEQUENCE</scope>
    <source>
        <strain evidence="1">Derf</strain>
        <tissue evidence="1">Whole organism</tissue>
    </source>
</reference>
<keyword evidence="2" id="KW-1185">Reference proteome</keyword>
<dbReference type="AlphaFoldDB" id="A0A922HRJ1"/>
<reference evidence="1" key="1">
    <citation type="submission" date="2013-05" db="EMBL/GenBank/DDBJ databases">
        <authorList>
            <person name="Yim A.K.Y."/>
            <person name="Chan T.F."/>
            <person name="Ji K.M."/>
            <person name="Liu X.Y."/>
            <person name="Zhou J.W."/>
            <person name="Li R.Q."/>
            <person name="Yang K.Y."/>
            <person name="Li J."/>
            <person name="Li M."/>
            <person name="Law P.T.W."/>
            <person name="Wu Y.L."/>
            <person name="Cai Z.L."/>
            <person name="Qin H."/>
            <person name="Bao Y."/>
            <person name="Leung R.K.K."/>
            <person name="Ng P.K.S."/>
            <person name="Zou J."/>
            <person name="Zhong X.J."/>
            <person name="Ran P.X."/>
            <person name="Zhong N.S."/>
            <person name="Liu Z.G."/>
            <person name="Tsui S.K.W."/>
        </authorList>
    </citation>
    <scope>NUCLEOTIDE SEQUENCE</scope>
    <source>
        <strain evidence="1">Derf</strain>
        <tissue evidence="1">Whole organism</tissue>
    </source>
</reference>
<accession>A0A922HRJ1</accession>